<dbReference type="InterPro" id="IPR028002">
    <property type="entry name" value="Myb_DNA-bind_5"/>
</dbReference>
<dbReference type="OrthoDB" id="7274909at2759"/>
<gene>
    <name evidence="9" type="primary">LOC111353346</name>
</gene>
<organism evidence="8 9">
    <name type="scientific">Spodoptera litura</name>
    <name type="common">Asian cotton leafworm</name>
    <dbReference type="NCBI Taxonomy" id="69820"/>
    <lineage>
        <taxon>Eukaryota</taxon>
        <taxon>Metazoa</taxon>
        <taxon>Ecdysozoa</taxon>
        <taxon>Arthropoda</taxon>
        <taxon>Hexapoda</taxon>
        <taxon>Insecta</taxon>
        <taxon>Pterygota</taxon>
        <taxon>Neoptera</taxon>
        <taxon>Endopterygota</taxon>
        <taxon>Lepidoptera</taxon>
        <taxon>Glossata</taxon>
        <taxon>Ditrysia</taxon>
        <taxon>Noctuoidea</taxon>
        <taxon>Noctuidae</taxon>
        <taxon>Amphipyrinae</taxon>
        <taxon>Spodoptera</taxon>
    </lineage>
</organism>
<comment type="subunit">
    <text evidence="1">Self-associates forming complexes of several hundred monomers.</text>
</comment>
<evidence type="ECO:0000256" key="3">
    <source>
        <dbReference type="ARBA" id="ARBA00023015"/>
    </source>
</evidence>
<keyword evidence="3" id="KW-0805">Transcription regulation</keyword>
<evidence type="ECO:0000256" key="4">
    <source>
        <dbReference type="ARBA" id="ARBA00023163"/>
    </source>
</evidence>
<evidence type="ECO:0000256" key="5">
    <source>
        <dbReference type="ARBA" id="ARBA00025466"/>
    </source>
</evidence>
<evidence type="ECO:0000259" key="7">
    <source>
        <dbReference type="Pfam" id="PF13873"/>
    </source>
</evidence>
<keyword evidence="4" id="KW-0804">Transcription</keyword>
<name>A0A9J7E0G0_SPOLT</name>
<proteinExistence type="predicted"/>
<accession>A0A9J7E0G0</accession>
<evidence type="ECO:0000313" key="8">
    <source>
        <dbReference type="Proteomes" id="UP000301870"/>
    </source>
</evidence>
<comment type="function">
    <text evidence="5">Involved in transvection phenomena (= synapsis-dependent gene expression), where the synaptic pairing of chromosomes carrying genes with which zeste interacts influences the expression of these genes. Zeste binds to DNA and stimulates transcription from a nearby promoter.</text>
</comment>
<evidence type="ECO:0000256" key="6">
    <source>
        <dbReference type="SAM" id="MobiDB-lite"/>
    </source>
</evidence>
<dbReference type="RefSeq" id="XP_022822100.1">
    <property type="nucleotide sequence ID" value="XM_022966332.1"/>
</dbReference>
<reference evidence="9" key="1">
    <citation type="submission" date="2025-08" db="UniProtKB">
        <authorList>
            <consortium name="RefSeq"/>
        </authorList>
    </citation>
    <scope>IDENTIFICATION</scope>
    <source>
        <strain evidence="9">Ishihara</strain>
        <tissue evidence="9">Whole body</tissue>
    </source>
</reference>
<feature type="compositionally biased region" description="Acidic residues" evidence="6">
    <location>
        <begin position="1"/>
        <end position="10"/>
    </location>
</feature>
<dbReference type="AlphaFoldDB" id="A0A9J7E0G0"/>
<dbReference type="KEGG" id="sliu:111353346"/>
<dbReference type="GeneID" id="111353346"/>
<feature type="domain" description="Myb/SANT-like DNA-binding" evidence="7">
    <location>
        <begin position="20"/>
        <end position="90"/>
    </location>
</feature>
<protein>
    <recommendedName>
        <fullName evidence="2">Regulatory protein zeste</fullName>
    </recommendedName>
</protein>
<evidence type="ECO:0000256" key="2">
    <source>
        <dbReference type="ARBA" id="ARBA00016807"/>
    </source>
</evidence>
<sequence>MSDVSEDDAGESGSPVREVRASRPTLAQLMEIISFMEEHPDLARRRKNVGLKIQAKHKKLWTKLAKLVNSVDGPKKTKPAWIKFWSDKRRSLIIKQKQIEQGKLKSRLTPLQRKILVLCDYKFAQTRKFRSSVGRVPVNGNAFEDASKGGHYLSAAEQRQIKMIDQLIDVMDEQTAAMTQLSEATLTSSKALEQIADASYEQALAVDRVAGTFESINVSVNDIRNALLGIDYTMKRCYPATHQRHNNIFS</sequence>
<evidence type="ECO:0000313" key="9">
    <source>
        <dbReference type="RefSeq" id="XP_022822100.1"/>
    </source>
</evidence>
<evidence type="ECO:0000256" key="1">
    <source>
        <dbReference type="ARBA" id="ARBA00011764"/>
    </source>
</evidence>
<dbReference type="Pfam" id="PF13873">
    <property type="entry name" value="Myb_DNA-bind_5"/>
    <property type="match status" value="1"/>
</dbReference>
<keyword evidence="8" id="KW-1185">Reference proteome</keyword>
<dbReference type="Proteomes" id="UP000301870">
    <property type="component" value="Chromosome 16"/>
</dbReference>
<feature type="region of interest" description="Disordered" evidence="6">
    <location>
        <begin position="1"/>
        <end position="20"/>
    </location>
</feature>